<organism evidence="3 4">
    <name type="scientific">Actinokineospora diospyrosa</name>
    <dbReference type="NCBI Taxonomy" id="103728"/>
    <lineage>
        <taxon>Bacteria</taxon>
        <taxon>Bacillati</taxon>
        <taxon>Actinomycetota</taxon>
        <taxon>Actinomycetes</taxon>
        <taxon>Pseudonocardiales</taxon>
        <taxon>Pseudonocardiaceae</taxon>
        <taxon>Actinokineospora</taxon>
    </lineage>
</organism>
<name>A0ABT1IKI9_9PSEU</name>
<gene>
    <name evidence="3" type="ORF">LV75_005684</name>
</gene>
<evidence type="ECO:0000313" key="3">
    <source>
        <dbReference type="EMBL" id="MCP2273158.1"/>
    </source>
</evidence>
<feature type="chain" id="PRO_5046546366" description="DUF3558 domain-containing protein" evidence="2">
    <location>
        <begin position="20"/>
        <end position="204"/>
    </location>
</feature>
<feature type="compositionally biased region" description="Low complexity" evidence="1">
    <location>
        <begin position="22"/>
        <end position="37"/>
    </location>
</feature>
<comment type="caution">
    <text evidence="3">The sequence shown here is derived from an EMBL/GenBank/DDBJ whole genome shotgun (WGS) entry which is preliminary data.</text>
</comment>
<protein>
    <recommendedName>
        <fullName evidence="5">DUF3558 domain-containing protein</fullName>
    </recommendedName>
</protein>
<evidence type="ECO:0008006" key="5">
    <source>
        <dbReference type="Google" id="ProtNLM"/>
    </source>
</evidence>
<dbReference type="PROSITE" id="PS51257">
    <property type="entry name" value="PROKAR_LIPOPROTEIN"/>
    <property type="match status" value="1"/>
</dbReference>
<accession>A0ABT1IKI9</accession>
<dbReference type="Proteomes" id="UP001205185">
    <property type="component" value="Unassembled WGS sequence"/>
</dbReference>
<proteinExistence type="predicted"/>
<feature type="region of interest" description="Disordered" evidence="1">
    <location>
        <begin position="22"/>
        <end position="53"/>
    </location>
</feature>
<dbReference type="InterPro" id="IPR024520">
    <property type="entry name" value="DUF3558"/>
</dbReference>
<feature type="compositionally biased region" description="Polar residues" evidence="1">
    <location>
        <begin position="38"/>
        <end position="49"/>
    </location>
</feature>
<evidence type="ECO:0000256" key="1">
    <source>
        <dbReference type="SAM" id="MobiDB-lite"/>
    </source>
</evidence>
<feature type="signal peptide" evidence="2">
    <location>
        <begin position="1"/>
        <end position="19"/>
    </location>
</feature>
<evidence type="ECO:0000313" key="4">
    <source>
        <dbReference type="Proteomes" id="UP001205185"/>
    </source>
</evidence>
<keyword evidence="4" id="KW-1185">Reference proteome</keyword>
<sequence length="204" mass="21750">MRKRVLALVATFVVAGCTATETGTPTTTVDGGETTAPNSSESPTKTSVSVPPRPKTLKLDSIDPCALLTADQRAGLKIDSFRPQTNSTEQYRGAKECAFEISAKAPYYRYYATLVTTEGVEVWLSGDRNVDAKLISIGDFAAVRYDLAGQGANAAPCTVAVDVAQDQQLLIRTSTSGKDFTQDEVCRMSEKAADLALTTLKTLA</sequence>
<dbReference type="EMBL" id="JAMTCO010000015">
    <property type="protein sequence ID" value="MCP2273158.1"/>
    <property type="molecule type" value="Genomic_DNA"/>
</dbReference>
<reference evidence="3 4" key="1">
    <citation type="submission" date="2022-06" db="EMBL/GenBank/DDBJ databases">
        <title>Genomic Encyclopedia of Archaeal and Bacterial Type Strains, Phase II (KMG-II): from individual species to whole genera.</title>
        <authorList>
            <person name="Goeker M."/>
        </authorList>
    </citation>
    <scope>NUCLEOTIDE SEQUENCE [LARGE SCALE GENOMIC DNA]</scope>
    <source>
        <strain evidence="3 4">DSM 44255</strain>
    </source>
</reference>
<dbReference type="RefSeq" id="WP_308211057.1">
    <property type="nucleotide sequence ID" value="NZ_JAMTCO010000015.1"/>
</dbReference>
<dbReference type="Pfam" id="PF12079">
    <property type="entry name" value="DUF3558"/>
    <property type="match status" value="1"/>
</dbReference>
<keyword evidence="2" id="KW-0732">Signal</keyword>
<evidence type="ECO:0000256" key="2">
    <source>
        <dbReference type="SAM" id="SignalP"/>
    </source>
</evidence>